<accession>A6JM84</accession>
<organism evidence="1 2">
    <name type="scientific">Rattus norvegicus</name>
    <name type="common">Rat</name>
    <dbReference type="NCBI Taxonomy" id="10116"/>
    <lineage>
        <taxon>Eukaryota</taxon>
        <taxon>Metazoa</taxon>
        <taxon>Chordata</taxon>
        <taxon>Craniata</taxon>
        <taxon>Vertebrata</taxon>
        <taxon>Euteleostomi</taxon>
        <taxon>Mammalia</taxon>
        <taxon>Eutheria</taxon>
        <taxon>Euarchontoglires</taxon>
        <taxon>Glires</taxon>
        <taxon>Rodentia</taxon>
        <taxon>Myomorpha</taxon>
        <taxon>Muroidea</taxon>
        <taxon>Muridae</taxon>
        <taxon>Murinae</taxon>
        <taxon>Rattus</taxon>
    </lineage>
</organism>
<proteinExistence type="predicted"/>
<reference evidence="2" key="1">
    <citation type="submission" date="2005-09" db="EMBL/GenBank/DDBJ databases">
        <authorList>
            <person name="Mural R.J."/>
            <person name="Li P.W."/>
            <person name="Adams M.D."/>
            <person name="Amanatides P.G."/>
            <person name="Baden-Tillson H."/>
            <person name="Barnstead M."/>
            <person name="Chin S.H."/>
            <person name="Dew I."/>
            <person name="Evans C.A."/>
            <person name="Ferriera S."/>
            <person name="Flanigan M."/>
            <person name="Fosler C."/>
            <person name="Glodek A."/>
            <person name="Gu Z."/>
            <person name="Holt R.A."/>
            <person name="Jennings D."/>
            <person name="Kraft C.L."/>
            <person name="Lu F."/>
            <person name="Nguyen T."/>
            <person name="Nusskern D.R."/>
            <person name="Pfannkoch C.M."/>
            <person name="Sitter C."/>
            <person name="Sutton G.G."/>
            <person name="Venter J.C."/>
            <person name="Wang Z."/>
            <person name="Woodage T."/>
            <person name="Zheng X.H."/>
            <person name="Zhong F."/>
        </authorList>
    </citation>
    <scope>NUCLEOTIDE SEQUENCE [LARGE SCALE GENOMIC DNA]</scope>
    <source>
        <strain>BN</strain>
        <strain evidence="2">Sprague-Dawley</strain>
    </source>
</reference>
<evidence type="ECO:0000313" key="2">
    <source>
        <dbReference type="Proteomes" id="UP000234681"/>
    </source>
</evidence>
<sequence length="89" mass="9772">MTALMSWRESYQAALAWFGFLNNKSQRQILDAGANTSQIPGPDLGIALFPVKPSTESSKPKDPSSRMLGTRSTSALDWFSSEFGIFAQK</sequence>
<gene>
    <name evidence="1" type="ORF">rCG_55857</name>
</gene>
<dbReference type="AlphaFoldDB" id="A6JM84"/>
<evidence type="ECO:0000313" key="1">
    <source>
        <dbReference type="EMBL" id="EDL78761.1"/>
    </source>
</evidence>
<protein>
    <submittedName>
        <fullName evidence="1">RCG55857</fullName>
    </submittedName>
</protein>
<name>A6JM84_RAT</name>
<dbReference type="Proteomes" id="UP000234681">
    <property type="component" value="Chromosome 17"/>
</dbReference>
<dbReference type="EMBL" id="CH473990">
    <property type="protein sequence ID" value="EDL78761.1"/>
    <property type="molecule type" value="Genomic_DNA"/>
</dbReference>